<dbReference type="GO" id="GO:0005829">
    <property type="term" value="C:cytosol"/>
    <property type="evidence" value="ECO:0007669"/>
    <property type="project" value="TreeGrafter"/>
</dbReference>
<dbReference type="InterPro" id="IPR001250">
    <property type="entry name" value="Man6P_Isoase-1"/>
</dbReference>
<dbReference type="NCBIfam" id="TIGR00218">
    <property type="entry name" value="manA"/>
    <property type="match status" value="1"/>
</dbReference>
<dbReference type="GO" id="GO:0008270">
    <property type="term" value="F:zinc ion binding"/>
    <property type="evidence" value="ECO:0007669"/>
    <property type="project" value="InterPro"/>
</dbReference>
<dbReference type="AlphaFoldDB" id="A0A3G8W1T9"/>
<keyword evidence="4 10" id="KW-0479">Metal-binding</keyword>
<comment type="caution">
    <text evidence="13">The sequence shown here is derived from an EMBL/GenBank/DDBJ whole genome shotgun (WGS) entry which is preliminary data.</text>
</comment>
<keyword evidence="5 10" id="KW-0862">Zinc</keyword>
<dbReference type="PANTHER" id="PTHR10309:SF0">
    <property type="entry name" value="MANNOSE-6-PHOSPHATE ISOMERASE"/>
    <property type="match status" value="1"/>
</dbReference>
<dbReference type="Gene3D" id="2.60.120.10">
    <property type="entry name" value="Jelly Rolls"/>
    <property type="match status" value="2"/>
</dbReference>
<evidence type="ECO:0000313" key="14">
    <source>
        <dbReference type="Proteomes" id="UP000294229"/>
    </source>
</evidence>
<evidence type="ECO:0000256" key="9">
    <source>
        <dbReference type="PIRSR" id="PIRSR001480-1"/>
    </source>
</evidence>
<comment type="catalytic activity">
    <reaction evidence="1">
        <text>D-mannose 6-phosphate = D-fructose 6-phosphate</text>
        <dbReference type="Rhea" id="RHEA:12356"/>
        <dbReference type="ChEBI" id="CHEBI:58735"/>
        <dbReference type="ChEBI" id="CHEBI:61527"/>
        <dbReference type="EC" id="5.3.1.8"/>
    </reaction>
</comment>
<evidence type="ECO:0000259" key="12">
    <source>
        <dbReference type="Pfam" id="PF21621"/>
    </source>
</evidence>
<feature type="binding site" evidence="10">
    <location>
        <position position="101"/>
    </location>
    <ligand>
        <name>Zn(2+)</name>
        <dbReference type="ChEBI" id="CHEBI:29105"/>
    </ligand>
</feature>
<evidence type="ECO:0000313" key="13">
    <source>
        <dbReference type="EMBL" id="RZN61498.1"/>
    </source>
</evidence>
<keyword evidence="6 13" id="KW-0413">Isomerase</keyword>
<evidence type="ECO:0000256" key="6">
    <source>
        <dbReference type="ARBA" id="ARBA00023235"/>
    </source>
</evidence>
<evidence type="ECO:0000256" key="8">
    <source>
        <dbReference type="ARBA" id="ARBA00030762"/>
    </source>
</evidence>
<dbReference type="EC" id="5.3.1.8" evidence="3"/>
<dbReference type="Pfam" id="PF20511">
    <property type="entry name" value="PMI_typeI_cat"/>
    <property type="match status" value="1"/>
</dbReference>
<dbReference type="InterPro" id="IPR049071">
    <property type="entry name" value="MPI_cupin_dom"/>
</dbReference>
<dbReference type="PROSITE" id="PS00965">
    <property type="entry name" value="PMI_I_1"/>
    <property type="match status" value="1"/>
</dbReference>
<dbReference type="EMBL" id="RQXS01000001">
    <property type="protein sequence ID" value="RZN61498.1"/>
    <property type="molecule type" value="Genomic_DNA"/>
</dbReference>
<dbReference type="CDD" id="cd07011">
    <property type="entry name" value="cupin_PMI_type_I_N"/>
    <property type="match status" value="1"/>
</dbReference>
<dbReference type="Proteomes" id="UP000294229">
    <property type="component" value="Unassembled WGS sequence"/>
</dbReference>
<dbReference type="InterPro" id="IPR018050">
    <property type="entry name" value="Pmannose_isomerase-type1_CS"/>
</dbReference>
<evidence type="ECO:0000259" key="11">
    <source>
        <dbReference type="Pfam" id="PF20511"/>
    </source>
</evidence>
<sequence>MTMLYPLNGQLQHYVWGGHQFLPEFLGIPAEQNQYYAEWWLGDHSSAPSIIEENGTSEPLNAFLAKNPTALGDASRTQFGDNLPYLLKILDVKLPLSIQLHPTKSQAEQGFAKENALGIALNDPKRTYKDNNHKPEMMIALSDFWLLHGFKTKQAILQTLQARPSLVPLAEKLAQQSLTDFYADIMQADQQALAAWLNPIIQANQSAYAQNQLSLENPDYWVLYTIEAMKIPTEKLDAGLICFYLFNIVHLKKGEGIFQDAGIPHAYLRGQNIELMACSDNVIRGGLTPKHVDVAELLNVIDCREVVPQIIPLAPIEQAIFTYSTPAKDFALTQITYEKAQTHQLHSESAEILLVMSGEIKIRENHTALYLKQGQSAFISAGSQYEIEGMAQGYAVIAALPKQM</sequence>
<evidence type="ECO:0000256" key="2">
    <source>
        <dbReference type="ARBA" id="ARBA00010772"/>
    </source>
</evidence>
<evidence type="ECO:0000256" key="3">
    <source>
        <dbReference type="ARBA" id="ARBA00011956"/>
    </source>
</evidence>
<accession>A0A3G8W1T9</accession>
<evidence type="ECO:0000256" key="5">
    <source>
        <dbReference type="ARBA" id="ARBA00022833"/>
    </source>
</evidence>
<feature type="binding site" evidence="10">
    <location>
        <position position="136"/>
    </location>
    <ligand>
        <name>Zn(2+)</name>
        <dbReference type="ChEBI" id="CHEBI:29105"/>
    </ligand>
</feature>
<dbReference type="InterPro" id="IPR046457">
    <property type="entry name" value="PMI_typeI_cat"/>
</dbReference>
<dbReference type="Pfam" id="PF21621">
    <property type="entry name" value="MPI_cupin_dom"/>
    <property type="match status" value="1"/>
</dbReference>
<dbReference type="GO" id="GO:0009298">
    <property type="term" value="P:GDP-mannose biosynthetic process"/>
    <property type="evidence" value="ECO:0007669"/>
    <property type="project" value="InterPro"/>
</dbReference>
<dbReference type="GO" id="GO:0005975">
    <property type="term" value="P:carbohydrate metabolic process"/>
    <property type="evidence" value="ECO:0007669"/>
    <property type="project" value="InterPro"/>
</dbReference>
<reference evidence="13 14" key="1">
    <citation type="submission" date="2018-11" db="EMBL/GenBank/DDBJ databases">
        <title>Sequencing Av. paragallinarum serogroups.</title>
        <authorList>
            <person name="Hellmuth J.E."/>
            <person name="Boucher C.E."/>
            <person name="Cason E.D."/>
        </authorList>
    </citation>
    <scope>NUCLEOTIDE SEQUENCE [LARGE SCALE GENOMIC DNA]</scope>
    <source>
        <strain evidence="13 14">SA-3</strain>
    </source>
</reference>
<evidence type="ECO:0000256" key="4">
    <source>
        <dbReference type="ARBA" id="ARBA00022723"/>
    </source>
</evidence>
<dbReference type="InterPro" id="IPR014710">
    <property type="entry name" value="RmlC-like_jellyroll"/>
</dbReference>
<dbReference type="Gene3D" id="1.10.441.10">
    <property type="entry name" value="Phosphomannose Isomerase, domain 2"/>
    <property type="match status" value="1"/>
</dbReference>
<comment type="cofactor">
    <cofactor evidence="10">
        <name>Zn(2+)</name>
        <dbReference type="ChEBI" id="CHEBI:29105"/>
    </cofactor>
    <text evidence="10">Binds 1 zinc ion per subunit.</text>
</comment>
<evidence type="ECO:0000256" key="1">
    <source>
        <dbReference type="ARBA" id="ARBA00000757"/>
    </source>
</evidence>
<feature type="binding site" evidence="10">
    <location>
        <position position="265"/>
    </location>
    <ligand>
        <name>Zn(2+)</name>
        <dbReference type="ChEBI" id="CHEBI:29105"/>
    </ligand>
</feature>
<gene>
    <name evidence="13" type="primary">manA</name>
    <name evidence="13" type="ORF">EIG79_00170</name>
</gene>
<comment type="similarity">
    <text evidence="2">Belongs to the mannose-6-phosphate isomerase type 1 family.</text>
</comment>
<dbReference type="PRINTS" id="PR00714">
    <property type="entry name" value="MAN6PISMRASE"/>
</dbReference>
<feature type="binding site" evidence="10">
    <location>
        <position position="99"/>
    </location>
    <ligand>
        <name>Zn(2+)</name>
        <dbReference type="ChEBI" id="CHEBI:29105"/>
    </ligand>
</feature>
<feature type="domain" description="Phosphomannose isomerase type I catalytic" evidence="11">
    <location>
        <begin position="4"/>
        <end position="151"/>
    </location>
</feature>
<dbReference type="InterPro" id="IPR016305">
    <property type="entry name" value="Mannose-6-P_Isomerase"/>
</dbReference>
<dbReference type="PANTHER" id="PTHR10309">
    <property type="entry name" value="MANNOSE-6-PHOSPHATE ISOMERASE"/>
    <property type="match status" value="1"/>
</dbReference>
<feature type="domain" description="Mannose-6-phosphate isomerase cupin" evidence="12">
    <location>
        <begin position="321"/>
        <end position="392"/>
    </location>
</feature>
<dbReference type="PIRSF" id="PIRSF001480">
    <property type="entry name" value="Mannose-6-phosphate_isomerase"/>
    <property type="match status" value="1"/>
</dbReference>
<evidence type="ECO:0000256" key="10">
    <source>
        <dbReference type="PIRSR" id="PIRSR001480-2"/>
    </source>
</evidence>
<proteinExistence type="inferred from homology"/>
<evidence type="ECO:0000256" key="7">
    <source>
        <dbReference type="ARBA" id="ARBA00029741"/>
    </source>
</evidence>
<dbReference type="SUPFAM" id="SSF51182">
    <property type="entry name" value="RmlC-like cupins"/>
    <property type="match status" value="1"/>
</dbReference>
<dbReference type="InterPro" id="IPR011051">
    <property type="entry name" value="RmlC_Cupin_sf"/>
</dbReference>
<feature type="active site" evidence="9">
    <location>
        <position position="284"/>
    </location>
</feature>
<dbReference type="GO" id="GO:0004476">
    <property type="term" value="F:mannose-6-phosphate isomerase activity"/>
    <property type="evidence" value="ECO:0007669"/>
    <property type="project" value="UniProtKB-EC"/>
</dbReference>
<name>A0A3G8W1T9_AVIPA</name>
<dbReference type="KEGG" id="apag:EIA51_08580"/>
<protein>
    <recommendedName>
        <fullName evidence="3">mannose-6-phosphate isomerase</fullName>
        <ecNumber evidence="3">5.3.1.8</ecNumber>
    </recommendedName>
    <alternativeName>
        <fullName evidence="7">Phosphohexomutase</fullName>
    </alternativeName>
    <alternativeName>
        <fullName evidence="8">Phosphomannose isomerase</fullName>
    </alternativeName>
</protein>
<organism evidence="13 14">
    <name type="scientific">Avibacterium paragallinarum</name>
    <name type="common">Haemophilus gallinarum</name>
    <dbReference type="NCBI Taxonomy" id="728"/>
    <lineage>
        <taxon>Bacteria</taxon>
        <taxon>Pseudomonadati</taxon>
        <taxon>Pseudomonadota</taxon>
        <taxon>Gammaproteobacteria</taxon>
        <taxon>Pasteurellales</taxon>
        <taxon>Pasteurellaceae</taxon>
        <taxon>Avibacterium</taxon>
    </lineage>
</organism>